<comment type="caution">
    <text evidence="5">The sequence shown here is derived from an EMBL/GenBank/DDBJ whole genome shotgun (WGS) entry which is preliminary data.</text>
</comment>
<feature type="region of interest" description="Disordered" evidence="4">
    <location>
        <begin position="120"/>
        <end position="170"/>
    </location>
</feature>
<sequence>MCPLVLRWRLCIRKSIDSWVHPSQAFALLGDSAHVTLPYLASGAGITFEDAAVLGQCLERIESKSKGEKKKALAVYKKCRKERAELVVQRGSVQQDLNHLDDGAEQQERDKKMHAFKAVERDRQNDHHGRPLPPGLTSGEDPLVWRRHEVDNAAEDSIVTTSGSILLPDS</sequence>
<keyword evidence="2" id="KW-0560">Oxidoreductase</keyword>
<evidence type="ECO:0000256" key="3">
    <source>
        <dbReference type="ARBA" id="ARBA00023033"/>
    </source>
</evidence>
<dbReference type="PANTHER" id="PTHR13789">
    <property type="entry name" value="MONOOXYGENASE"/>
    <property type="match status" value="1"/>
</dbReference>
<dbReference type="InterPro" id="IPR036188">
    <property type="entry name" value="FAD/NAD-bd_sf"/>
</dbReference>
<keyword evidence="3" id="KW-0503">Monooxygenase</keyword>
<evidence type="ECO:0000256" key="1">
    <source>
        <dbReference type="ARBA" id="ARBA00007992"/>
    </source>
</evidence>
<organism evidence="5 6">
    <name type="scientific">Aspergillus granulosus</name>
    <dbReference type="NCBI Taxonomy" id="176169"/>
    <lineage>
        <taxon>Eukaryota</taxon>
        <taxon>Fungi</taxon>
        <taxon>Dikarya</taxon>
        <taxon>Ascomycota</taxon>
        <taxon>Pezizomycotina</taxon>
        <taxon>Eurotiomycetes</taxon>
        <taxon>Eurotiomycetidae</taxon>
        <taxon>Eurotiales</taxon>
        <taxon>Aspergillaceae</taxon>
        <taxon>Aspergillus</taxon>
        <taxon>Aspergillus subgen. Nidulantes</taxon>
    </lineage>
</organism>
<evidence type="ECO:0008006" key="7">
    <source>
        <dbReference type="Google" id="ProtNLM"/>
    </source>
</evidence>
<evidence type="ECO:0000313" key="5">
    <source>
        <dbReference type="EMBL" id="KAL2802083.1"/>
    </source>
</evidence>
<dbReference type="SUPFAM" id="SSF51905">
    <property type="entry name" value="FAD/NAD(P)-binding domain"/>
    <property type="match status" value="1"/>
</dbReference>
<protein>
    <recommendedName>
        <fullName evidence="7">FAD-binding domain-containing protein</fullName>
    </recommendedName>
</protein>
<name>A0ABR4GSN6_9EURO</name>
<proteinExistence type="inferred from homology"/>
<dbReference type="PANTHER" id="PTHR13789:SF242">
    <property type="entry name" value="FAD-BINDING DOMAIN-CONTAINING PROTEIN"/>
    <property type="match status" value="1"/>
</dbReference>
<keyword evidence="6" id="KW-1185">Reference proteome</keyword>
<reference evidence="5 6" key="1">
    <citation type="submission" date="2024-07" db="EMBL/GenBank/DDBJ databases">
        <title>Section-level genome sequencing and comparative genomics of Aspergillus sections Usti and Cavernicolus.</title>
        <authorList>
            <consortium name="Lawrence Berkeley National Laboratory"/>
            <person name="Nybo J.L."/>
            <person name="Vesth T.C."/>
            <person name="Theobald S."/>
            <person name="Frisvad J.C."/>
            <person name="Larsen T.O."/>
            <person name="Kjaerboelling I."/>
            <person name="Rothschild-Mancinelli K."/>
            <person name="Lyhne E.K."/>
            <person name="Kogle M.E."/>
            <person name="Barry K."/>
            <person name="Clum A."/>
            <person name="Na H."/>
            <person name="Ledsgaard L."/>
            <person name="Lin J."/>
            <person name="Lipzen A."/>
            <person name="Kuo A."/>
            <person name="Riley R."/>
            <person name="Mondo S."/>
            <person name="Labutti K."/>
            <person name="Haridas S."/>
            <person name="Pangalinan J."/>
            <person name="Salamov A.A."/>
            <person name="Simmons B.A."/>
            <person name="Magnuson J.K."/>
            <person name="Chen J."/>
            <person name="Drula E."/>
            <person name="Henrissat B."/>
            <person name="Wiebenga A."/>
            <person name="Lubbers R.J."/>
            <person name="Gomes A.C."/>
            <person name="Makela M.R."/>
            <person name="Stajich J."/>
            <person name="Grigoriev I.V."/>
            <person name="Mortensen U.H."/>
            <person name="De Vries R.P."/>
            <person name="Baker S.E."/>
            <person name="Andersen M.R."/>
        </authorList>
    </citation>
    <scope>NUCLEOTIDE SEQUENCE [LARGE SCALE GENOMIC DNA]</scope>
    <source>
        <strain evidence="5 6">CBS 588.65</strain>
    </source>
</reference>
<dbReference type="Proteomes" id="UP001610334">
    <property type="component" value="Unassembled WGS sequence"/>
</dbReference>
<evidence type="ECO:0000256" key="2">
    <source>
        <dbReference type="ARBA" id="ARBA00023002"/>
    </source>
</evidence>
<gene>
    <name evidence="5" type="ORF">BJX63DRAFT_438206</name>
</gene>
<accession>A0ABR4GSN6</accession>
<evidence type="ECO:0000256" key="4">
    <source>
        <dbReference type="SAM" id="MobiDB-lite"/>
    </source>
</evidence>
<evidence type="ECO:0000313" key="6">
    <source>
        <dbReference type="Proteomes" id="UP001610334"/>
    </source>
</evidence>
<feature type="compositionally biased region" description="Basic and acidic residues" evidence="4">
    <location>
        <begin position="120"/>
        <end position="129"/>
    </location>
</feature>
<comment type="similarity">
    <text evidence="1">Belongs to the paxM FAD-dependent monooxygenase family.</text>
</comment>
<dbReference type="Gene3D" id="3.50.50.60">
    <property type="entry name" value="FAD/NAD(P)-binding domain"/>
    <property type="match status" value="1"/>
</dbReference>
<dbReference type="EMBL" id="JBFXLT010000210">
    <property type="protein sequence ID" value="KAL2802083.1"/>
    <property type="molecule type" value="Genomic_DNA"/>
</dbReference>
<dbReference type="InterPro" id="IPR050493">
    <property type="entry name" value="FAD-dep_Monooxygenase_BioMet"/>
</dbReference>